<feature type="transmembrane region" description="Helical" evidence="7">
    <location>
        <begin position="367"/>
        <end position="387"/>
    </location>
</feature>
<keyword evidence="5 7" id="KW-1133">Transmembrane helix</keyword>
<evidence type="ECO:0000256" key="4">
    <source>
        <dbReference type="ARBA" id="ARBA00022692"/>
    </source>
</evidence>
<protein>
    <submittedName>
        <fullName evidence="9">MFS transporter</fullName>
    </submittedName>
</protein>
<evidence type="ECO:0000256" key="6">
    <source>
        <dbReference type="ARBA" id="ARBA00023136"/>
    </source>
</evidence>
<evidence type="ECO:0000313" key="12">
    <source>
        <dbReference type="Proteomes" id="UP000068603"/>
    </source>
</evidence>
<dbReference type="RefSeq" id="WP_059558734.1">
    <property type="nucleotide sequence ID" value="NZ_CABVPM010000021.1"/>
</dbReference>
<dbReference type="EMBL" id="QTPM01000034">
    <property type="protein sequence ID" value="RQY87793.1"/>
    <property type="molecule type" value="Genomic_DNA"/>
</dbReference>
<proteinExistence type="predicted"/>
<sequence length="463" mass="48899">MSSETVADVFPNRGRTVTLSVLSFAQFMIALDYSIIYVALPEIANGLHIDDSVSQWIVSSYGLLFAGFLLVGGRICDRYGPASAFAVSIAIFGAASLLGGIAPDGTFLLLARAIQGVSAAILQPAIIALIAGNFPEGRERARALSIWGAVGASGLVAGVVLGGLLALVSWRLIFVINGPVALACLLLGQRYFARNTAAPDAARIPLLASLFGTVAVLSFVLWLTLQAEYGWTHPWTRIVFTASVVLLAIFAIAEAKLPLPLIQRDLRAIRSLKLGCAASALYMASVGSEFFLITLLLQKLYGYDVWTTGLLFLPLSITIILGNMLAERILRRYAAGRVLAFGFVLGAAGLLYLALRIGYRDYWLDVFPGLLVSGLGHGIIYTSKFVVGIRGITEQQQGAASSLMVTAQYGSGSIALALLVITLGIGEPAHAYAAAFALTAFFAILGAGVAIRDRSAPAPQEAS</sequence>
<dbReference type="GO" id="GO:0005886">
    <property type="term" value="C:plasma membrane"/>
    <property type="evidence" value="ECO:0007669"/>
    <property type="project" value="UniProtKB-SubCell"/>
</dbReference>
<evidence type="ECO:0000256" key="7">
    <source>
        <dbReference type="SAM" id="Phobius"/>
    </source>
</evidence>
<feature type="transmembrane region" description="Helical" evidence="7">
    <location>
        <begin position="399"/>
        <end position="425"/>
    </location>
</feature>
<keyword evidence="6 7" id="KW-0472">Membrane</keyword>
<evidence type="ECO:0000313" key="13">
    <source>
        <dbReference type="Proteomes" id="UP000281098"/>
    </source>
</evidence>
<evidence type="ECO:0000313" key="11">
    <source>
        <dbReference type="EMBL" id="RQY87793.1"/>
    </source>
</evidence>
<dbReference type="STRING" id="1503054.WT74_17095"/>
<feature type="transmembrane region" description="Helical" evidence="7">
    <location>
        <begin position="172"/>
        <end position="192"/>
    </location>
</feature>
<dbReference type="InterPro" id="IPR011701">
    <property type="entry name" value="MFS"/>
</dbReference>
<dbReference type="PANTHER" id="PTHR42718:SF46">
    <property type="entry name" value="BLR6921 PROTEIN"/>
    <property type="match status" value="1"/>
</dbReference>
<dbReference type="Proteomes" id="UP000068603">
    <property type="component" value="Unassembled WGS sequence"/>
</dbReference>
<dbReference type="Proteomes" id="UP000473470">
    <property type="component" value="Unassembled WGS sequence"/>
</dbReference>
<dbReference type="Proteomes" id="UP000281098">
    <property type="component" value="Unassembled WGS sequence"/>
</dbReference>
<dbReference type="EMBL" id="LPHB01000092">
    <property type="protein sequence ID" value="KWA52713.1"/>
    <property type="molecule type" value="Genomic_DNA"/>
</dbReference>
<feature type="transmembrane region" description="Helical" evidence="7">
    <location>
        <begin position="109"/>
        <end position="132"/>
    </location>
</feature>
<name>A0A106NTI4_9BURK</name>
<keyword evidence="13" id="KW-1185">Reference proteome</keyword>
<dbReference type="Gene3D" id="1.20.1720.10">
    <property type="entry name" value="Multidrug resistance protein D"/>
    <property type="match status" value="1"/>
</dbReference>
<feature type="transmembrane region" description="Helical" evidence="7">
    <location>
        <begin position="303"/>
        <end position="326"/>
    </location>
</feature>
<comment type="subcellular location">
    <subcellularLocation>
        <location evidence="1">Cell membrane</location>
        <topology evidence="1">Multi-pass membrane protein</topology>
    </subcellularLocation>
</comment>
<gene>
    <name evidence="11" type="ORF">DF017_24205</name>
    <name evidence="9" type="ORF">F7R25_30970</name>
    <name evidence="10" type="ORF">WT44_30625</name>
</gene>
<feature type="transmembrane region" description="Helical" evidence="7">
    <location>
        <begin position="144"/>
        <end position="166"/>
    </location>
</feature>
<comment type="caution">
    <text evidence="10">The sequence shown here is derived from an EMBL/GenBank/DDBJ whole genome shotgun (WGS) entry which is preliminary data.</text>
</comment>
<feature type="transmembrane region" description="Helical" evidence="7">
    <location>
        <begin position="21"/>
        <end position="40"/>
    </location>
</feature>
<keyword evidence="2" id="KW-0813">Transport</keyword>
<evidence type="ECO:0000256" key="2">
    <source>
        <dbReference type="ARBA" id="ARBA00022448"/>
    </source>
</evidence>
<dbReference type="Gene3D" id="1.20.1250.20">
    <property type="entry name" value="MFS general substrate transporter like domains"/>
    <property type="match status" value="1"/>
</dbReference>
<evidence type="ECO:0000256" key="3">
    <source>
        <dbReference type="ARBA" id="ARBA00022475"/>
    </source>
</evidence>
<feature type="transmembrane region" description="Helical" evidence="7">
    <location>
        <begin position="431"/>
        <end position="451"/>
    </location>
</feature>
<feature type="domain" description="Major facilitator superfamily (MFS) profile" evidence="8">
    <location>
        <begin position="18"/>
        <end position="458"/>
    </location>
</feature>
<dbReference type="AlphaFoldDB" id="A0A106NTI4"/>
<dbReference type="Pfam" id="PF07690">
    <property type="entry name" value="MFS_1"/>
    <property type="match status" value="1"/>
</dbReference>
<evidence type="ECO:0000313" key="9">
    <source>
        <dbReference type="EMBL" id="KAB0633130.1"/>
    </source>
</evidence>
<evidence type="ECO:0000313" key="10">
    <source>
        <dbReference type="EMBL" id="KWA52713.1"/>
    </source>
</evidence>
<dbReference type="GO" id="GO:0022857">
    <property type="term" value="F:transmembrane transporter activity"/>
    <property type="evidence" value="ECO:0007669"/>
    <property type="project" value="InterPro"/>
</dbReference>
<evidence type="ECO:0000256" key="1">
    <source>
        <dbReference type="ARBA" id="ARBA00004651"/>
    </source>
</evidence>
<organism evidence="10">
    <name type="scientific">Burkholderia stagnalis</name>
    <dbReference type="NCBI Taxonomy" id="1503054"/>
    <lineage>
        <taxon>Bacteria</taxon>
        <taxon>Pseudomonadati</taxon>
        <taxon>Pseudomonadota</taxon>
        <taxon>Betaproteobacteria</taxon>
        <taxon>Burkholderiales</taxon>
        <taxon>Burkholderiaceae</taxon>
        <taxon>Burkholderia</taxon>
        <taxon>Burkholderia cepacia complex</taxon>
    </lineage>
</organism>
<dbReference type="CDD" id="cd17321">
    <property type="entry name" value="MFS_MMR_MDR_like"/>
    <property type="match status" value="1"/>
</dbReference>
<dbReference type="InterPro" id="IPR020846">
    <property type="entry name" value="MFS_dom"/>
</dbReference>
<evidence type="ECO:0000313" key="14">
    <source>
        <dbReference type="Proteomes" id="UP000473470"/>
    </source>
</evidence>
<feature type="transmembrane region" description="Helical" evidence="7">
    <location>
        <begin position="338"/>
        <end position="355"/>
    </location>
</feature>
<reference evidence="9 14" key="3">
    <citation type="submission" date="2019-09" db="EMBL/GenBank/DDBJ databases">
        <title>Draft genome sequences of 48 bacterial type strains from the CCUG.</title>
        <authorList>
            <person name="Tunovic T."/>
            <person name="Pineiro-Iglesias B."/>
            <person name="Unosson C."/>
            <person name="Inganas E."/>
            <person name="Ohlen M."/>
            <person name="Cardew S."/>
            <person name="Jensie-Markopoulos S."/>
            <person name="Salva-Serra F."/>
            <person name="Jaen-Luchoro D."/>
            <person name="Karlsson R."/>
            <person name="Svensson-Stadler L."/>
            <person name="Chun J."/>
            <person name="Moore E."/>
        </authorList>
    </citation>
    <scope>NUCLEOTIDE SEQUENCE [LARGE SCALE GENOMIC DNA]</scope>
    <source>
        <strain evidence="9 14">CCUG 65686</strain>
    </source>
</reference>
<dbReference type="InterPro" id="IPR036259">
    <property type="entry name" value="MFS_trans_sf"/>
</dbReference>
<evidence type="ECO:0000256" key="5">
    <source>
        <dbReference type="ARBA" id="ARBA00022989"/>
    </source>
</evidence>
<keyword evidence="4 7" id="KW-0812">Transmembrane</keyword>
<evidence type="ECO:0000259" key="8">
    <source>
        <dbReference type="PROSITE" id="PS50850"/>
    </source>
</evidence>
<dbReference type="PROSITE" id="PS50850">
    <property type="entry name" value="MFS"/>
    <property type="match status" value="1"/>
</dbReference>
<reference evidence="10 12" key="1">
    <citation type="submission" date="2015-11" db="EMBL/GenBank/DDBJ databases">
        <title>Expanding the genomic diversity of Burkholderia species for the development of highly accurate diagnostics.</title>
        <authorList>
            <person name="Sahl J."/>
            <person name="Keim P."/>
            <person name="Wagner D."/>
        </authorList>
    </citation>
    <scope>NUCLEOTIDE SEQUENCE [LARGE SCALE GENOMIC DNA]</scope>
    <source>
        <strain evidence="10 12">MSMB1960WGS</strain>
    </source>
</reference>
<reference evidence="11 13" key="2">
    <citation type="submission" date="2018-08" db="EMBL/GenBank/DDBJ databases">
        <title>Comparative analysis of Burkholderia isolates from Puerto Rico.</title>
        <authorList>
            <person name="Hall C."/>
            <person name="Sahl J."/>
            <person name="Wagner D."/>
        </authorList>
    </citation>
    <scope>NUCLEOTIDE SEQUENCE [LARGE SCALE GENOMIC DNA]</scope>
    <source>
        <strain evidence="11 13">Bp8966</strain>
    </source>
</reference>
<feature type="transmembrane region" description="Helical" evidence="7">
    <location>
        <begin position="204"/>
        <end position="223"/>
    </location>
</feature>
<feature type="transmembrane region" description="Helical" evidence="7">
    <location>
        <begin position="52"/>
        <end position="72"/>
    </location>
</feature>
<accession>A0A106NTI4</accession>
<feature type="transmembrane region" description="Helical" evidence="7">
    <location>
        <begin position="84"/>
        <end position="103"/>
    </location>
</feature>
<dbReference type="PANTHER" id="PTHR42718">
    <property type="entry name" value="MAJOR FACILITATOR SUPERFAMILY MULTIDRUG TRANSPORTER MFSC"/>
    <property type="match status" value="1"/>
</dbReference>
<keyword evidence="3" id="KW-1003">Cell membrane</keyword>
<feature type="transmembrane region" description="Helical" evidence="7">
    <location>
        <begin position="235"/>
        <end position="253"/>
    </location>
</feature>
<dbReference type="EMBL" id="VZOK01000073">
    <property type="protein sequence ID" value="KAB0633130.1"/>
    <property type="molecule type" value="Genomic_DNA"/>
</dbReference>
<dbReference type="SUPFAM" id="SSF103473">
    <property type="entry name" value="MFS general substrate transporter"/>
    <property type="match status" value="1"/>
</dbReference>
<feature type="transmembrane region" description="Helical" evidence="7">
    <location>
        <begin position="274"/>
        <end position="297"/>
    </location>
</feature>